<dbReference type="PANTHER" id="PTHR43248">
    <property type="entry name" value="2-SUCCINYL-6-HYDROXY-2,4-CYCLOHEXADIENE-1-CARBOXYLATE SYNTHASE"/>
    <property type="match status" value="1"/>
</dbReference>
<accession>A0A161VNI7</accession>
<dbReference type="EMBL" id="LFIV01000001">
    <property type="protein sequence ID" value="KZL78634.1"/>
    <property type="molecule type" value="Genomic_DNA"/>
</dbReference>
<evidence type="ECO:0000256" key="2">
    <source>
        <dbReference type="ARBA" id="ARBA00022801"/>
    </source>
</evidence>
<evidence type="ECO:0000259" key="5">
    <source>
        <dbReference type="Pfam" id="PF08386"/>
    </source>
</evidence>
<dbReference type="InterPro" id="IPR000073">
    <property type="entry name" value="AB_hydrolase_1"/>
</dbReference>
<evidence type="ECO:0000313" key="6">
    <source>
        <dbReference type="EMBL" id="KZL78634.1"/>
    </source>
</evidence>
<evidence type="ECO:0000313" key="7">
    <source>
        <dbReference type="Proteomes" id="UP000076552"/>
    </source>
</evidence>
<gene>
    <name evidence="6" type="ORF">CT0861_00133</name>
</gene>
<dbReference type="InterPro" id="IPR051601">
    <property type="entry name" value="Serine_prot/Carboxylest_S33"/>
</dbReference>
<comment type="similarity">
    <text evidence="1">Belongs to the peptidase S33 family.</text>
</comment>
<dbReference type="Gene3D" id="3.40.50.1820">
    <property type="entry name" value="alpha/beta hydrolase"/>
    <property type="match status" value="1"/>
</dbReference>
<feature type="domain" description="Peptidase S33 tripeptidyl aminopeptidase-like C-terminal" evidence="5">
    <location>
        <begin position="516"/>
        <end position="619"/>
    </location>
</feature>
<dbReference type="InterPro" id="IPR029058">
    <property type="entry name" value="AB_hydrolase_fold"/>
</dbReference>
<dbReference type="Pfam" id="PF08386">
    <property type="entry name" value="Abhydrolase_4"/>
    <property type="match status" value="1"/>
</dbReference>
<protein>
    <submittedName>
        <fullName evidence="6">Alpha/beta hydrolase fold-1 protein</fullName>
    </submittedName>
</protein>
<dbReference type="GO" id="GO:0016787">
    <property type="term" value="F:hydrolase activity"/>
    <property type="evidence" value="ECO:0007669"/>
    <property type="project" value="UniProtKB-KW"/>
</dbReference>
<dbReference type="Pfam" id="PF00561">
    <property type="entry name" value="Abhydrolase_1"/>
    <property type="match status" value="1"/>
</dbReference>
<keyword evidence="3" id="KW-0472">Membrane</keyword>
<dbReference type="InterPro" id="IPR013595">
    <property type="entry name" value="Pept_S33_TAP-like_C"/>
</dbReference>
<proteinExistence type="inferred from homology"/>
<dbReference type="PANTHER" id="PTHR43248:SF25">
    <property type="entry name" value="AB HYDROLASE-1 DOMAIN-CONTAINING PROTEIN-RELATED"/>
    <property type="match status" value="1"/>
</dbReference>
<keyword evidence="3" id="KW-0812">Transmembrane</keyword>
<comment type="caution">
    <text evidence="6">The sequence shown here is derived from an EMBL/GenBank/DDBJ whole genome shotgun (WGS) entry which is preliminary data.</text>
</comment>
<dbReference type="SUPFAM" id="SSF53474">
    <property type="entry name" value="alpha/beta-Hydrolases"/>
    <property type="match status" value="2"/>
</dbReference>
<evidence type="ECO:0000256" key="1">
    <source>
        <dbReference type="ARBA" id="ARBA00010088"/>
    </source>
</evidence>
<feature type="transmembrane region" description="Helical" evidence="3">
    <location>
        <begin position="23"/>
        <end position="43"/>
    </location>
</feature>
<name>A0A161VNI7_9PEZI</name>
<evidence type="ECO:0000259" key="4">
    <source>
        <dbReference type="Pfam" id="PF00561"/>
    </source>
</evidence>
<dbReference type="Proteomes" id="UP000076552">
    <property type="component" value="Unassembled WGS sequence"/>
</dbReference>
<organism evidence="6 7">
    <name type="scientific">Colletotrichum tofieldiae</name>
    <dbReference type="NCBI Taxonomy" id="708197"/>
    <lineage>
        <taxon>Eukaryota</taxon>
        <taxon>Fungi</taxon>
        <taxon>Dikarya</taxon>
        <taxon>Ascomycota</taxon>
        <taxon>Pezizomycotina</taxon>
        <taxon>Sordariomycetes</taxon>
        <taxon>Hypocreomycetidae</taxon>
        <taxon>Glomerellales</taxon>
        <taxon>Glomerellaceae</taxon>
        <taxon>Colletotrichum</taxon>
        <taxon>Colletotrichum spaethianum species complex</taxon>
    </lineage>
</organism>
<keyword evidence="2 6" id="KW-0378">Hydrolase</keyword>
<keyword evidence="7" id="KW-1185">Reference proteome</keyword>
<evidence type="ECO:0000256" key="3">
    <source>
        <dbReference type="SAM" id="Phobius"/>
    </source>
</evidence>
<reference evidence="6 7" key="1">
    <citation type="submission" date="2015-06" db="EMBL/GenBank/DDBJ databases">
        <title>Survival trade-offs in plant roots during colonization by closely related pathogenic and mutualistic fungi.</title>
        <authorList>
            <person name="Hacquard S."/>
            <person name="Kracher B."/>
            <person name="Hiruma K."/>
            <person name="Weinman A."/>
            <person name="Muench P."/>
            <person name="Garrido Oter R."/>
            <person name="Ver Loren van Themaat E."/>
            <person name="Dallerey J.-F."/>
            <person name="Damm U."/>
            <person name="Henrissat B."/>
            <person name="Lespinet O."/>
            <person name="Thon M."/>
            <person name="Kemen E."/>
            <person name="McHardy A.C."/>
            <person name="Schulze-Lefert P."/>
            <person name="O'Connell R.J."/>
        </authorList>
    </citation>
    <scope>NUCLEOTIDE SEQUENCE [LARGE SCALE GENOMIC DNA]</scope>
    <source>
        <strain evidence="6 7">0861</strain>
    </source>
</reference>
<sequence>MDEKALYKLTPEVCRRSLTRSRIWVATILSFGSVMFLGGNVLLHSLASRLAPTRGEQPATIIPHSNDKLDFDWGALPPSRDLIYVPCFEKFQCARLLLPMDWTAPEEHWLDHEVAIAMIKQPANVSILDPRYGGEVYLNPGGPGAQGVSFLKGPSNSQLLSAVNGNEPDGKVFDLVSFDPRGIGLSTPRISCFEDPMSRQLWHQLGSVYNGMDASNGLFGQLWARALSLGKLCDPGNSTLKALALSTVTTPFVARDMLAMVEKSGKAREKIACEALAREQKGSSAVVVPQTLRYKPGSEVLQYWGFSYGAFLGGTFASLYPDRVGRMIADGCGDWVDNASGEFQGFLIDTDREWREFFNLCHAAGPEKCALYDEKGPNAMHQSIHNLLRDLENDPIVVSEEGMLFPEVFARKDLVQAIFGSLYRPYKSKSWITLAETLAALVNGTITPAVVDMLPSRKLRTSTDECRTPDCVTEYMGEGSWTEFNFGVYCPDGPDFRNTTKSEMVTWVESIERQSPLFGRMFALSSKFVCAGYPVRPKWRFDGPFGGKTKTPMLFIGNSMDPVAPLEGTRKNVPKFEGAVLLQQDSVGHCSLNAPSQCTVGHVRKYLVSGELPEAGTICPVDLLPFDI</sequence>
<feature type="domain" description="AB hydrolase-1" evidence="4">
    <location>
        <begin position="137"/>
        <end position="338"/>
    </location>
</feature>
<keyword evidence="3" id="KW-1133">Transmembrane helix</keyword>
<dbReference type="AlphaFoldDB" id="A0A161VNI7"/>